<feature type="transmembrane region" description="Helical" evidence="7">
    <location>
        <begin position="123"/>
        <end position="143"/>
    </location>
</feature>
<evidence type="ECO:0000256" key="7">
    <source>
        <dbReference type="SAM" id="Phobius"/>
    </source>
</evidence>
<protein>
    <recommendedName>
        <fullName evidence="8">EamA domain-containing protein</fullName>
    </recommendedName>
</protein>
<reference evidence="9 10" key="1">
    <citation type="submission" date="2016-02" db="EMBL/GenBank/DDBJ databases">
        <title>Genome sequence of Marichromatium gracile YL-28, a purple sulfur bacterium.</title>
        <authorList>
            <person name="Zhao C."/>
            <person name="Hong X."/>
            <person name="Chen S."/>
            <person name="Yang S."/>
        </authorList>
    </citation>
    <scope>NUCLEOTIDE SEQUENCE [LARGE SCALE GENOMIC DNA]</scope>
    <source>
        <strain evidence="9 10">YL28</strain>
    </source>
</reference>
<feature type="transmembrane region" description="Helical" evidence="7">
    <location>
        <begin position="152"/>
        <end position="170"/>
    </location>
</feature>
<dbReference type="PANTHER" id="PTHR32322">
    <property type="entry name" value="INNER MEMBRANE TRANSPORTER"/>
    <property type="match status" value="1"/>
</dbReference>
<feature type="transmembrane region" description="Helical" evidence="7">
    <location>
        <begin position="210"/>
        <end position="229"/>
    </location>
</feature>
<feature type="transmembrane region" description="Helical" evidence="7">
    <location>
        <begin position="32"/>
        <end position="56"/>
    </location>
</feature>
<evidence type="ECO:0000313" key="9">
    <source>
        <dbReference type="EMBL" id="KXX64241.1"/>
    </source>
</evidence>
<sequence length="324" mass="34470">MNSSDTDDAIAMDVPPRGRLEPREGAASPSTFYILGLALVFCIIWSSAFVAGKIALQSSPPLTLLVMRFVLAGVVMLLLAWLLGERLRVDGRTFLNLLLLGFLNNTAYLGLSFTGLATVPSGLVTIIAATTPLMTMVLAIFLLGERITARQLIGLMLGFGGVLFIFHRSVSDVTGISPLGIGYVALGTLALSLGTILFKRMRVEMSLLSVNAIQTLLGGLLLLPVALVLEDVSSVALDTTLLVSLIYLVLVVSVGAVLLWLRILSLTSASTASSFHFMTPVFGLVIAWLLLAEPIYWFEAVGVIPVALGILLVVMRGAAASKRD</sequence>
<comment type="subcellular location">
    <subcellularLocation>
        <location evidence="1">Membrane</location>
        <topology evidence="1">Multi-pass membrane protein</topology>
    </subcellularLocation>
</comment>
<organism evidence="9 10">
    <name type="scientific">Marichromatium gracile</name>
    <name type="common">Chromatium gracile</name>
    <dbReference type="NCBI Taxonomy" id="1048"/>
    <lineage>
        <taxon>Bacteria</taxon>
        <taxon>Pseudomonadati</taxon>
        <taxon>Pseudomonadota</taxon>
        <taxon>Gammaproteobacteria</taxon>
        <taxon>Chromatiales</taxon>
        <taxon>Chromatiaceae</taxon>
        <taxon>Marichromatium</taxon>
    </lineage>
</organism>
<evidence type="ECO:0000256" key="5">
    <source>
        <dbReference type="ARBA" id="ARBA00023136"/>
    </source>
</evidence>
<evidence type="ECO:0000256" key="1">
    <source>
        <dbReference type="ARBA" id="ARBA00004141"/>
    </source>
</evidence>
<evidence type="ECO:0000256" key="4">
    <source>
        <dbReference type="ARBA" id="ARBA00022989"/>
    </source>
</evidence>
<evidence type="ECO:0000256" key="3">
    <source>
        <dbReference type="ARBA" id="ARBA00022692"/>
    </source>
</evidence>
<evidence type="ECO:0000313" key="10">
    <source>
        <dbReference type="Proteomes" id="UP000075766"/>
    </source>
</evidence>
<feature type="transmembrane region" description="Helical" evidence="7">
    <location>
        <begin position="62"/>
        <end position="83"/>
    </location>
</feature>
<gene>
    <name evidence="9" type="ORF">AY586_14395</name>
</gene>
<feature type="transmembrane region" description="Helical" evidence="7">
    <location>
        <begin position="273"/>
        <end position="291"/>
    </location>
</feature>
<proteinExistence type="inferred from homology"/>
<evidence type="ECO:0000256" key="2">
    <source>
        <dbReference type="ARBA" id="ARBA00007362"/>
    </source>
</evidence>
<keyword evidence="5 7" id="KW-0472">Membrane</keyword>
<dbReference type="EMBL" id="LSYU01000062">
    <property type="protein sequence ID" value="KXX64241.1"/>
    <property type="molecule type" value="Genomic_DNA"/>
</dbReference>
<name>A0ABR5VF26_MARGR</name>
<feature type="transmembrane region" description="Helical" evidence="7">
    <location>
        <begin position="176"/>
        <end position="198"/>
    </location>
</feature>
<feature type="region of interest" description="Disordered" evidence="6">
    <location>
        <begin position="1"/>
        <end position="24"/>
    </location>
</feature>
<keyword evidence="10" id="KW-1185">Reference proteome</keyword>
<dbReference type="InterPro" id="IPR050638">
    <property type="entry name" value="AA-Vitamin_Transporters"/>
</dbReference>
<feature type="transmembrane region" description="Helical" evidence="7">
    <location>
        <begin position="241"/>
        <end position="261"/>
    </location>
</feature>
<comment type="caution">
    <text evidence="9">The sequence shown here is derived from an EMBL/GenBank/DDBJ whole genome shotgun (WGS) entry which is preliminary data.</text>
</comment>
<accession>A0ABR5VF26</accession>
<feature type="compositionally biased region" description="Acidic residues" evidence="6">
    <location>
        <begin position="1"/>
        <end position="10"/>
    </location>
</feature>
<dbReference type="Proteomes" id="UP000075766">
    <property type="component" value="Unassembled WGS sequence"/>
</dbReference>
<dbReference type="RefSeq" id="WP_062275808.1">
    <property type="nucleotide sequence ID" value="NZ_LSYU01000062.1"/>
</dbReference>
<feature type="domain" description="EamA" evidence="8">
    <location>
        <begin position="36"/>
        <end position="166"/>
    </location>
</feature>
<feature type="domain" description="EamA" evidence="8">
    <location>
        <begin position="179"/>
        <end position="314"/>
    </location>
</feature>
<dbReference type="Pfam" id="PF00892">
    <property type="entry name" value="EamA"/>
    <property type="match status" value="2"/>
</dbReference>
<dbReference type="SUPFAM" id="SSF103481">
    <property type="entry name" value="Multidrug resistance efflux transporter EmrE"/>
    <property type="match status" value="2"/>
</dbReference>
<evidence type="ECO:0000259" key="8">
    <source>
        <dbReference type="Pfam" id="PF00892"/>
    </source>
</evidence>
<dbReference type="InterPro" id="IPR037185">
    <property type="entry name" value="EmrE-like"/>
</dbReference>
<dbReference type="InterPro" id="IPR000620">
    <property type="entry name" value="EamA_dom"/>
</dbReference>
<feature type="transmembrane region" description="Helical" evidence="7">
    <location>
        <begin position="297"/>
        <end position="319"/>
    </location>
</feature>
<dbReference type="PANTHER" id="PTHR32322:SF2">
    <property type="entry name" value="EAMA DOMAIN-CONTAINING PROTEIN"/>
    <property type="match status" value="1"/>
</dbReference>
<evidence type="ECO:0000256" key="6">
    <source>
        <dbReference type="SAM" id="MobiDB-lite"/>
    </source>
</evidence>
<keyword evidence="3 7" id="KW-0812">Transmembrane</keyword>
<keyword evidence="4 7" id="KW-1133">Transmembrane helix</keyword>
<feature type="transmembrane region" description="Helical" evidence="7">
    <location>
        <begin position="95"/>
        <end position="117"/>
    </location>
</feature>
<comment type="similarity">
    <text evidence="2">Belongs to the EamA transporter family.</text>
</comment>